<reference evidence="1" key="1">
    <citation type="submission" date="2023-08" db="EMBL/GenBank/DDBJ databases">
        <title>A de novo genome assembly of Solanum verrucosum Schlechtendal, a Mexican diploid species geographically isolated from the other diploid A-genome species in potato relatives.</title>
        <authorList>
            <person name="Hosaka K."/>
        </authorList>
    </citation>
    <scope>NUCLEOTIDE SEQUENCE</scope>
    <source>
        <tissue evidence="1">Young leaves</tissue>
    </source>
</reference>
<evidence type="ECO:0000313" key="2">
    <source>
        <dbReference type="Proteomes" id="UP001234989"/>
    </source>
</evidence>
<organism evidence="1 2">
    <name type="scientific">Solanum verrucosum</name>
    <dbReference type="NCBI Taxonomy" id="315347"/>
    <lineage>
        <taxon>Eukaryota</taxon>
        <taxon>Viridiplantae</taxon>
        <taxon>Streptophyta</taxon>
        <taxon>Embryophyta</taxon>
        <taxon>Tracheophyta</taxon>
        <taxon>Spermatophyta</taxon>
        <taxon>Magnoliopsida</taxon>
        <taxon>eudicotyledons</taxon>
        <taxon>Gunneridae</taxon>
        <taxon>Pentapetalae</taxon>
        <taxon>asterids</taxon>
        <taxon>lamiids</taxon>
        <taxon>Solanales</taxon>
        <taxon>Solanaceae</taxon>
        <taxon>Solanoideae</taxon>
        <taxon>Solaneae</taxon>
        <taxon>Solanum</taxon>
    </lineage>
</organism>
<keyword evidence="2" id="KW-1185">Reference proteome</keyword>
<dbReference type="Proteomes" id="UP001234989">
    <property type="component" value="Chromosome 12"/>
</dbReference>
<evidence type="ECO:0000313" key="1">
    <source>
        <dbReference type="EMBL" id="WMV58163.1"/>
    </source>
</evidence>
<name>A0AAF0V3H8_SOLVR</name>
<gene>
    <name evidence="1" type="ORF">MTR67_051548</name>
</gene>
<accession>A0AAF0V3H8</accession>
<sequence length="74" mass="8365">MVLECWNVNPQGQKDPNAPEVQLPQGDVTNAKFRNAIQMLIQVVTTQKVFEVMHVVDVERVEMAGYQLKGIARI</sequence>
<dbReference type="EMBL" id="CP133623">
    <property type="protein sequence ID" value="WMV58163.1"/>
    <property type="molecule type" value="Genomic_DNA"/>
</dbReference>
<protein>
    <submittedName>
        <fullName evidence="1">Uncharacterized protein</fullName>
    </submittedName>
</protein>
<proteinExistence type="predicted"/>
<dbReference type="AlphaFoldDB" id="A0AAF0V3H8"/>